<proteinExistence type="predicted"/>
<feature type="transmembrane region" description="Helical" evidence="1">
    <location>
        <begin position="12"/>
        <end position="28"/>
    </location>
</feature>
<keyword evidence="3" id="KW-0482">Metalloprotease</keyword>
<dbReference type="Pfam" id="PF02517">
    <property type="entry name" value="Rce1-like"/>
    <property type="match status" value="1"/>
</dbReference>
<keyword evidence="1" id="KW-0472">Membrane</keyword>
<dbReference type="KEGG" id="cpoy:GP475_04160"/>
<keyword evidence="4" id="KW-1185">Reference proteome</keyword>
<dbReference type="RefSeq" id="WP_187975384.1">
    <property type="nucleotide sequence ID" value="NZ_CP046884.1"/>
</dbReference>
<feature type="domain" description="CAAX prenyl protease 2/Lysostaphin resistance protein A-like" evidence="2">
    <location>
        <begin position="91"/>
        <end position="124"/>
    </location>
</feature>
<dbReference type="GO" id="GO:0006508">
    <property type="term" value="P:proteolysis"/>
    <property type="evidence" value="ECO:0007669"/>
    <property type="project" value="UniProtKB-KW"/>
</dbReference>
<feature type="transmembrane region" description="Helical" evidence="1">
    <location>
        <begin position="49"/>
        <end position="71"/>
    </location>
</feature>
<name>A0A7H0SN02_9CORY</name>
<accession>A0A7H0SN02</accession>
<evidence type="ECO:0000256" key="1">
    <source>
        <dbReference type="SAM" id="Phobius"/>
    </source>
</evidence>
<protein>
    <submittedName>
        <fullName evidence="3">CPBP family intramembrane metalloprotease</fullName>
    </submittedName>
</protein>
<evidence type="ECO:0000259" key="2">
    <source>
        <dbReference type="Pfam" id="PF02517"/>
    </source>
</evidence>
<organism evidence="3 4">
    <name type="scientific">Corynebacterium poyangense</name>
    <dbReference type="NCBI Taxonomy" id="2684405"/>
    <lineage>
        <taxon>Bacteria</taxon>
        <taxon>Bacillati</taxon>
        <taxon>Actinomycetota</taxon>
        <taxon>Actinomycetes</taxon>
        <taxon>Mycobacteriales</taxon>
        <taxon>Corynebacteriaceae</taxon>
        <taxon>Corynebacterium</taxon>
    </lineage>
</organism>
<dbReference type="GO" id="GO:0008237">
    <property type="term" value="F:metallopeptidase activity"/>
    <property type="evidence" value="ECO:0007669"/>
    <property type="project" value="UniProtKB-KW"/>
</dbReference>
<dbReference type="GO" id="GO:0004175">
    <property type="term" value="F:endopeptidase activity"/>
    <property type="evidence" value="ECO:0007669"/>
    <property type="project" value="UniProtKB-ARBA"/>
</dbReference>
<dbReference type="GO" id="GO:0080120">
    <property type="term" value="P:CAAX-box protein maturation"/>
    <property type="evidence" value="ECO:0007669"/>
    <property type="project" value="UniProtKB-ARBA"/>
</dbReference>
<dbReference type="InterPro" id="IPR003675">
    <property type="entry name" value="Rce1/LyrA-like_dom"/>
</dbReference>
<keyword evidence="1" id="KW-1133">Transmembrane helix</keyword>
<gene>
    <name evidence="3" type="ORF">GP475_04160</name>
</gene>
<keyword evidence="3" id="KW-0645">Protease</keyword>
<sequence>MLVPRFSDEGLGLTIVTVVALIPILLLISRSELTLDLRPGCQRIAPKTVILVACLTAAILVVGGAMAAMVEKLFSTMGVHFGTGLGQERNLSFWIVLCSCVVAPIAEEIAWRGVMLRALAPWGKTAAV</sequence>
<dbReference type="AlphaFoldDB" id="A0A7H0SN02"/>
<keyword evidence="3" id="KW-0378">Hydrolase</keyword>
<dbReference type="Proteomes" id="UP000516320">
    <property type="component" value="Chromosome"/>
</dbReference>
<feature type="transmembrane region" description="Helical" evidence="1">
    <location>
        <begin position="91"/>
        <end position="111"/>
    </location>
</feature>
<keyword evidence="1" id="KW-0812">Transmembrane</keyword>
<reference evidence="3 4" key="1">
    <citation type="submission" date="2019-12" db="EMBL/GenBank/DDBJ databases">
        <title>Corynebacterium sp. nov., isolated from feces of the Anser Albifrons in China.</title>
        <authorList>
            <person name="Liu Q."/>
        </authorList>
    </citation>
    <scope>NUCLEOTIDE SEQUENCE [LARGE SCALE GENOMIC DNA]</scope>
    <source>
        <strain evidence="3 4">4H37-19</strain>
    </source>
</reference>
<dbReference type="EMBL" id="CP046884">
    <property type="protein sequence ID" value="QNQ89927.1"/>
    <property type="molecule type" value="Genomic_DNA"/>
</dbReference>
<evidence type="ECO:0000313" key="3">
    <source>
        <dbReference type="EMBL" id="QNQ89927.1"/>
    </source>
</evidence>
<evidence type="ECO:0000313" key="4">
    <source>
        <dbReference type="Proteomes" id="UP000516320"/>
    </source>
</evidence>